<reference evidence="3 4" key="1">
    <citation type="submission" date="2015-09" db="EMBL/GenBank/DDBJ databases">
        <title>Host preference determinants of Valsa canker pathogens revealed by comparative genomics.</title>
        <authorList>
            <person name="Yin Z."/>
            <person name="Huang L."/>
        </authorList>
    </citation>
    <scope>NUCLEOTIDE SEQUENCE [LARGE SCALE GENOMIC DNA]</scope>
    <source>
        <strain evidence="3 4">YSFL</strain>
    </source>
</reference>
<accession>A0A423W1Y0</accession>
<feature type="region of interest" description="Disordered" evidence="1">
    <location>
        <begin position="182"/>
        <end position="219"/>
    </location>
</feature>
<keyword evidence="2" id="KW-0472">Membrane</keyword>
<feature type="region of interest" description="Disordered" evidence="1">
    <location>
        <begin position="1"/>
        <end position="23"/>
    </location>
</feature>
<organism evidence="3 4">
    <name type="scientific">Cytospora chrysosperma</name>
    <name type="common">Cytospora canker fungus</name>
    <name type="synonym">Sphaeria chrysosperma</name>
    <dbReference type="NCBI Taxonomy" id="252740"/>
    <lineage>
        <taxon>Eukaryota</taxon>
        <taxon>Fungi</taxon>
        <taxon>Dikarya</taxon>
        <taxon>Ascomycota</taxon>
        <taxon>Pezizomycotina</taxon>
        <taxon>Sordariomycetes</taxon>
        <taxon>Sordariomycetidae</taxon>
        <taxon>Diaporthales</taxon>
        <taxon>Cytosporaceae</taxon>
        <taxon>Cytospora</taxon>
    </lineage>
</organism>
<dbReference type="SUPFAM" id="SSF49503">
    <property type="entry name" value="Cupredoxins"/>
    <property type="match status" value="1"/>
</dbReference>
<dbReference type="AlphaFoldDB" id="A0A423W1Y0"/>
<protein>
    <recommendedName>
        <fullName evidence="5">Phytocyanin domain-containing protein</fullName>
    </recommendedName>
</protein>
<feature type="region of interest" description="Disordered" evidence="1">
    <location>
        <begin position="280"/>
        <end position="313"/>
    </location>
</feature>
<evidence type="ECO:0000313" key="4">
    <source>
        <dbReference type="Proteomes" id="UP000284375"/>
    </source>
</evidence>
<feature type="compositionally biased region" description="Polar residues" evidence="1">
    <location>
        <begin position="293"/>
        <end position="310"/>
    </location>
</feature>
<dbReference type="EMBL" id="LJZO01000017">
    <property type="protein sequence ID" value="ROV97303.1"/>
    <property type="molecule type" value="Genomic_DNA"/>
</dbReference>
<proteinExistence type="predicted"/>
<dbReference type="InterPro" id="IPR008972">
    <property type="entry name" value="Cupredoxin"/>
</dbReference>
<sequence>MGADTGTPRRTTRDVTVDGTRGHDGPGYWGHGSKYNLSDQDYFIFVFLNFNFSFGGRNSQHLRGSGYKFSPDTVTNASIGDIIEFRFYPTGHSVVRSEYKYPCIPYEDTGPNKVGFFSGFQNVATITNNGPTFSVRVNDTQPIFFYCAAPGSCINNYMIGVINPNETETLAVQLDYTKNTTMQLTPGDPFPSEAAASATAGATSKPTSGSSSGGGHSGGSSLSGGAIAGIAIGGGVVVLLAAALIYLCGRRGGLDKAYTRQRGGHPSASPPPMVEAKYATAAAAAGGPPKSPGQETFSTTAYSTTPSNDPYQARYVGVPGYSVGSGSPPPLSVHSQSSYQHFGTAPGMGSPLMQGMDNGTMQTGFFTPQHTGTPPPHQQQQNPHTSPVELPTSRDPGNSPLPGYSNAGRIFSWSTGGEETYRPGKPAS</sequence>
<gene>
    <name evidence="3" type="ORF">VSDG_04742</name>
</gene>
<name>A0A423W1Y0_CYTCH</name>
<dbReference type="InterPro" id="IPR052953">
    <property type="entry name" value="Ser-rich/MCO-related"/>
</dbReference>
<feature type="compositionally biased region" description="Low complexity" evidence="1">
    <location>
        <begin position="194"/>
        <end position="210"/>
    </location>
</feature>
<dbReference type="Gene3D" id="2.60.40.420">
    <property type="entry name" value="Cupredoxins - blue copper proteins"/>
    <property type="match status" value="1"/>
</dbReference>
<evidence type="ECO:0008006" key="5">
    <source>
        <dbReference type="Google" id="ProtNLM"/>
    </source>
</evidence>
<evidence type="ECO:0000256" key="2">
    <source>
        <dbReference type="SAM" id="Phobius"/>
    </source>
</evidence>
<feature type="transmembrane region" description="Helical" evidence="2">
    <location>
        <begin position="226"/>
        <end position="248"/>
    </location>
</feature>
<comment type="caution">
    <text evidence="3">The sequence shown here is derived from an EMBL/GenBank/DDBJ whole genome shotgun (WGS) entry which is preliminary data.</text>
</comment>
<feature type="compositionally biased region" description="Basic and acidic residues" evidence="1">
    <location>
        <begin position="11"/>
        <end position="23"/>
    </location>
</feature>
<evidence type="ECO:0000313" key="3">
    <source>
        <dbReference type="EMBL" id="ROV97303.1"/>
    </source>
</evidence>
<feature type="region of interest" description="Disordered" evidence="1">
    <location>
        <begin position="355"/>
        <end position="428"/>
    </location>
</feature>
<keyword evidence="2" id="KW-1133">Transmembrane helix</keyword>
<evidence type="ECO:0000256" key="1">
    <source>
        <dbReference type="SAM" id="MobiDB-lite"/>
    </source>
</evidence>
<dbReference type="OrthoDB" id="2331100at2759"/>
<keyword evidence="2" id="KW-0812">Transmembrane</keyword>
<dbReference type="PANTHER" id="PTHR34883">
    <property type="entry name" value="SERINE-RICH PROTEIN, PUTATIVE-RELATED-RELATED"/>
    <property type="match status" value="1"/>
</dbReference>
<dbReference type="Proteomes" id="UP000284375">
    <property type="component" value="Unassembled WGS sequence"/>
</dbReference>
<feature type="compositionally biased region" description="Low complexity" evidence="1">
    <location>
        <begin position="362"/>
        <end position="385"/>
    </location>
</feature>
<dbReference type="STRING" id="252740.A0A423W1Y0"/>
<dbReference type="PANTHER" id="PTHR34883:SF8">
    <property type="entry name" value="EXTRACELLULAR SERINE-RICH PROTEIN (AFU_ORTHOLOGUE AFUA_6G00670)"/>
    <property type="match status" value="1"/>
</dbReference>
<keyword evidence="4" id="KW-1185">Reference proteome</keyword>